<dbReference type="AlphaFoldDB" id="A0A6B2LG31"/>
<accession>A0A6B2LG31</accession>
<evidence type="ECO:0000256" key="2">
    <source>
        <dbReference type="PROSITE-ProRule" id="PRU00168"/>
    </source>
</evidence>
<dbReference type="InterPro" id="IPR036964">
    <property type="entry name" value="RASGEF_cat_dom_sf"/>
</dbReference>
<dbReference type="InterPro" id="IPR008937">
    <property type="entry name" value="Ras-like_GEF"/>
</dbReference>
<dbReference type="SMART" id="SM00147">
    <property type="entry name" value="RasGEF"/>
    <property type="match status" value="1"/>
</dbReference>
<dbReference type="GO" id="GO:0007264">
    <property type="term" value="P:small GTPase-mediated signal transduction"/>
    <property type="evidence" value="ECO:0007669"/>
    <property type="project" value="InterPro"/>
</dbReference>
<proteinExistence type="predicted"/>
<dbReference type="GO" id="GO:0005085">
    <property type="term" value="F:guanyl-nucleotide exchange factor activity"/>
    <property type="evidence" value="ECO:0007669"/>
    <property type="project" value="UniProtKB-KW"/>
</dbReference>
<dbReference type="PROSITE" id="PS50009">
    <property type="entry name" value="RASGEF_CAT"/>
    <property type="match status" value="1"/>
</dbReference>
<dbReference type="InterPro" id="IPR023578">
    <property type="entry name" value="Ras_GEF_dom_sf"/>
</dbReference>
<dbReference type="Gene3D" id="1.10.840.10">
    <property type="entry name" value="Ras guanine-nucleotide exchange factors catalytic domain"/>
    <property type="match status" value="1"/>
</dbReference>
<feature type="domain" description="Ras-GEF" evidence="3">
    <location>
        <begin position="1"/>
        <end position="229"/>
    </location>
</feature>
<dbReference type="Pfam" id="PF00617">
    <property type="entry name" value="RasGEF"/>
    <property type="match status" value="1"/>
</dbReference>
<dbReference type="SUPFAM" id="SSF48366">
    <property type="entry name" value="Ras GEF"/>
    <property type="match status" value="1"/>
</dbReference>
<sequence>MALYYSDMFRKIARSDLMHRSWTDPKKGTHFYAMIEHSNNFCFWLQNRILDMDGLSVEELNQQRTSTVVFFLEVANKCVELGNFNGAMVIHAGLNAKSVSRLNFIWDNLPKKSNKILQNLNDLFSFERNYHSYREKFAESKANGPAIPYLGIVSKDVFAVEESNPTTLENGLINFHKFRMLFSHVQEIEKLQKNQYTYPKTKFYDYLSISIIPFDTNYLYELSLKVLPRKNE</sequence>
<reference evidence="4" key="1">
    <citation type="journal article" date="2020" name="J. Eukaryot. Microbiol.">
        <title>De novo Sequencing, Assembly and Annotation of the Transcriptome for the Free-Living Testate Amoeba Arcella intermedia.</title>
        <authorList>
            <person name="Ribeiro G.M."/>
            <person name="Porfirio-Sousa A.L."/>
            <person name="Maurer-Alcala X.X."/>
            <person name="Katz L.A."/>
            <person name="Lahr D.J.G."/>
        </authorList>
    </citation>
    <scope>NUCLEOTIDE SEQUENCE</scope>
</reference>
<protein>
    <recommendedName>
        <fullName evidence="3">Ras-GEF domain-containing protein</fullName>
    </recommendedName>
</protein>
<organism evidence="4">
    <name type="scientific">Arcella intermedia</name>
    <dbReference type="NCBI Taxonomy" id="1963864"/>
    <lineage>
        <taxon>Eukaryota</taxon>
        <taxon>Amoebozoa</taxon>
        <taxon>Tubulinea</taxon>
        <taxon>Elardia</taxon>
        <taxon>Arcellinida</taxon>
        <taxon>Sphaerothecina</taxon>
        <taxon>Arcellidae</taxon>
        <taxon>Arcella</taxon>
    </lineage>
</organism>
<keyword evidence="1 2" id="KW-0344">Guanine-nucleotide releasing factor</keyword>
<evidence type="ECO:0000256" key="1">
    <source>
        <dbReference type="ARBA" id="ARBA00022658"/>
    </source>
</evidence>
<dbReference type="InterPro" id="IPR001895">
    <property type="entry name" value="RASGEF_cat_dom"/>
</dbReference>
<dbReference type="PANTHER" id="PTHR23113">
    <property type="entry name" value="GUANINE NUCLEOTIDE EXCHANGE FACTOR"/>
    <property type="match status" value="1"/>
</dbReference>
<evidence type="ECO:0000313" key="4">
    <source>
        <dbReference type="EMBL" id="NDV35955.1"/>
    </source>
</evidence>
<dbReference type="PANTHER" id="PTHR23113:SF99">
    <property type="entry name" value="RASGEF DOMAIN-CONTAINING PROTEIN"/>
    <property type="match status" value="1"/>
</dbReference>
<name>A0A6B2LG31_9EUKA</name>
<evidence type="ECO:0000259" key="3">
    <source>
        <dbReference type="PROSITE" id="PS50009"/>
    </source>
</evidence>
<dbReference type="EMBL" id="GIBP01006986">
    <property type="protein sequence ID" value="NDV35955.1"/>
    <property type="molecule type" value="Transcribed_RNA"/>
</dbReference>